<dbReference type="EMBL" id="CAJVPP010001356">
    <property type="protein sequence ID" value="CAG8550787.1"/>
    <property type="molecule type" value="Genomic_DNA"/>
</dbReference>
<sequence>MNNKYFNDIKLRIKSSLKVEHAINEVISCRNGFDILYMENLGLDDESEDNKKHLVHLQKELRKSTKLNTGERPYVCTIRIVEKGIVDWNSMKDHVRTHDEKPDV</sequence>
<protein>
    <submittedName>
        <fullName evidence="1">9009_t:CDS:1</fullName>
    </submittedName>
</protein>
<accession>A0A9N9AZW9</accession>
<reference evidence="1" key="1">
    <citation type="submission" date="2021-06" db="EMBL/GenBank/DDBJ databases">
        <authorList>
            <person name="Kallberg Y."/>
            <person name="Tangrot J."/>
            <person name="Rosling A."/>
        </authorList>
    </citation>
    <scope>NUCLEOTIDE SEQUENCE</scope>
    <source>
        <strain evidence="1">87-6 pot B 2015</strain>
    </source>
</reference>
<dbReference type="AlphaFoldDB" id="A0A9N9AZW9"/>
<proteinExistence type="predicted"/>
<dbReference type="Gene3D" id="3.30.160.60">
    <property type="entry name" value="Classic Zinc Finger"/>
    <property type="match status" value="1"/>
</dbReference>
<evidence type="ECO:0000313" key="1">
    <source>
        <dbReference type="EMBL" id="CAG8550787.1"/>
    </source>
</evidence>
<evidence type="ECO:0000313" key="2">
    <source>
        <dbReference type="Proteomes" id="UP000789375"/>
    </source>
</evidence>
<keyword evidence="2" id="KW-1185">Reference proteome</keyword>
<organism evidence="1 2">
    <name type="scientific">Funneliformis mosseae</name>
    <name type="common">Endomycorrhizal fungus</name>
    <name type="synonym">Glomus mosseae</name>
    <dbReference type="NCBI Taxonomy" id="27381"/>
    <lineage>
        <taxon>Eukaryota</taxon>
        <taxon>Fungi</taxon>
        <taxon>Fungi incertae sedis</taxon>
        <taxon>Mucoromycota</taxon>
        <taxon>Glomeromycotina</taxon>
        <taxon>Glomeromycetes</taxon>
        <taxon>Glomerales</taxon>
        <taxon>Glomeraceae</taxon>
        <taxon>Funneliformis</taxon>
    </lineage>
</organism>
<comment type="caution">
    <text evidence="1">The sequence shown here is derived from an EMBL/GenBank/DDBJ whole genome shotgun (WGS) entry which is preliminary data.</text>
</comment>
<dbReference type="Proteomes" id="UP000789375">
    <property type="component" value="Unassembled WGS sequence"/>
</dbReference>
<gene>
    <name evidence="1" type="ORF">FMOSSE_LOCUS6456</name>
</gene>
<name>A0A9N9AZW9_FUNMO</name>